<dbReference type="InterPro" id="IPR051598">
    <property type="entry name" value="TSUP/Inactive_protease-like"/>
</dbReference>
<dbReference type="AlphaFoldDB" id="A0A364K843"/>
<dbReference type="EMBL" id="QJKK01000002">
    <property type="protein sequence ID" value="RAL26471.1"/>
    <property type="molecule type" value="Genomic_DNA"/>
</dbReference>
<sequence>MQYLVLLLIGLVGAFFSGLLGIGGAIIHFPLLLYIPKWLGIGELTPSEVATISMFQVFFASLAGIWSFYKQGQQKQTLFHKKLIVVMGSTVLLGSFIGAWGSKFLSNQVIQLLYGILAIIALLMMLVPNRHPPKRAGEEVSFHSWLAGSVSFIVGVFSSIVGAGGSFILLPFMFSILKIPVRIAMISSLVIVLISSIGGVSGKLLVGHIPFWETCFTVLGSLLGAPLGTRISTMLHTKYLRMVFILFILIVVEQIWSRILGAFF</sequence>
<dbReference type="PANTHER" id="PTHR43701:SF13">
    <property type="entry name" value="MEMBRANE TRANSPORTER PROTEIN YRKJ-RELATED"/>
    <property type="match status" value="1"/>
</dbReference>
<keyword evidence="4 6" id="KW-1133">Transmembrane helix</keyword>
<keyword evidence="6" id="KW-1003">Cell membrane</keyword>
<dbReference type="Pfam" id="PF01925">
    <property type="entry name" value="TauE"/>
    <property type="match status" value="1"/>
</dbReference>
<evidence type="ECO:0000256" key="4">
    <source>
        <dbReference type="ARBA" id="ARBA00022989"/>
    </source>
</evidence>
<organism evidence="7 8">
    <name type="scientific">Thermoflavimicrobium daqui</name>
    <dbReference type="NCBI Taxonomy" id="2137476"/>
    <lineage>
        <taxon>Bacteria</taxon>
        <taxon>Bacillati</taxon>
        <taxon>Bacillota</taxon>
        <taxon>Bacilli</taxon>
        <taxon>Bacillales</taxon>
        <taxon>Thermoactinomycetaceae</taxon>
        <taxon>Thermoflavimicrobium</taxon>
    </lineage>
</organism>
<gene>
    <name evidence="7" type="ORF">DL897_03810</name>
</gene>
<feature type="transmembrane region" description="Helical" evidence="6">
    <location>
        <begin position="84"/>
        <end position="102"/>
    </location>
</feature>
<keyword evidence="5 6" id="KW-0472">Membrane</keyword>
<evidence type="ECO:0000256" key="6">
    <source>
        <dbReference type="RuleBase" id="RU363041"/>
    </source>
</evidence>
<evidence type="ECO:0000256" key="2">
    <source>
        <dbReference type="ARBA" id="ARBA00009142"/>
    </source>
</evidence>
<comment type="similarity">
    <text evidence="2 6">Belongs to the 4-toluene sulfonate uptake permease (TSUP) (TC 2.A.102) family.</text>
</comment>
<evidence type="ECO:0000313" key="7">
    <source>
        <dbReference type="EMBL" id="RAL26471.1"/>
    </source>
</evidence>
<comment type="caution">
    <text evidence="7">The sequence shown here is derived from an EMBL/GenBank/DDBJ whole genome shotgun (WGS) entry which is preliminary data.</text>
</comment>
<keyword evidence="8" id="KW-1185">Reference proteome</keyword>
<name>A0A364K843_9BACL</name>
<evidence type="ECO:0000256" key="1">
    <source>
        <dbReference type="ARBA" id="ARBA00004141"/>
    </source>
</evidence>
<feature type="transmembrane region" description="Helical" evidence="6">
    <location>
        <begin position="6"/>
        <end position="35"/>
    </location>
</feature>
<keyword evidence="3 6" id="KW-0812">Transmembrane</keyword>
<reference evidence="7 8" key="2">
    <citation type="submission" date="2018-06" db="EMBL/GenBank/DDBJ databases">
        <authorList>
            <person name="Zhirakovskaya E."/>
        </authorList>
    </citation>
    <scope>NUCLEOTIDE SEQUENCE [LARGE SCALE GENOMIC DNA]</scope>
    <source>
        <strain evidence="7 8">FBKL4.011</strain>
    </source>
</reference>
<comment type="subcellular location">
    <subcellularLocation>
        <location evidence="6">Cell membrane</location>
        <topology evidence="6">Multi-pass membrane protein</topology>
    </subcellularLocation>
    <subcellularLocation>
        <location evidence="1">Membrane</location>
        <topology evidence="1">Multi-pass membrane protein</topology>
    </subcellularLocation>
</comment>
<dbReference type="GO" id="GO:0005886">
    <property type="term" value="C:plasma membrane"/>
    <property type="evidence" value="ECO:0007669"/>
    <property type="project" value="UniProtKB-SubCell"/>
</dbReference>
<protein>
    <recommendedName>
        <fullName evidence="6">Probable membrane transporter protein</fullName>
    </recommendedName>
</protein>
<reference evidence="7 8" key="1">
    <citation type="submission" date="2018-06" db="EMBL/GenBank/DDBJ databases">
        <title>Thermoflavimicrobium daqus sp. nov., a thermophilic microbe isolated from Moutai-flavour Daqu.</title>
        <authorList>
            <person name="Wang X."/>
            <person name="Zhou H."/>
        </authorList>
    </citation>
    <scope>NUCLEOTIDE SEQUENCE [LARGE SCALE GENOMIC DNA]</scope>
    <source>
        <strain evidence="7 8">FBKL4.011</strain>
    </source>
</reference>
<dbReference type="PANTHER" id="PTHR43701">
    <property type="entry name" value="MEMBRANE TRANSPORTER PROTEIN MJ0441-RELATED"/>
    <property type="match status" value="1"/>
</dbReference>
<feature type="transmembrane region" description="Helical" evidence="6">
    <location>
        <begin position="147"/>
        <end position="172"/>
    </location>
</feature>
<feature type="transmembrane region" description="Helical" evidence="6">
    <location>
        <begin position="109"/>
        <end position="127"/>
    </location>
</feature>
<evidence type="ECO:0000313" key="8">
    <source>
        <dbReference type="Proteomes" id="UP000251213"/>
    </source>
</evidence>
<feature type="transmembrane region" description="Helical" evidence="6">
    <location>
        <begin position="239"/>
        <end position="256"/>
    </location>
</feature>
<dbReference type="OrthoDB" id="9792581at2"/>
<evidence type="ECO:0000256" key="5">
    <source>
        <dbReference type="ARBA" id="ARBA00023136"/>
    </source>
</evidence>
<accession>A0A364K843</accession>
<feature type="transmembrane region" description="Helical" evidence="6">
    <location>
        <begin position="179"/>
        <end position="197"/>
    </location>
</feature>
<proteinExistence type="inferred from homology"/>
<dbReference type="InterPro" id="IPR002781">
    <property type="entry name" value="TM_pro_TauE-like"/>
</dbReference>
<evidence type="ECO:0000256" key="3">
    <source>
        <dbReference type="ARBA" id="ARBA00022692"/>
    </source>
</evidence>
<feature type="transmembrane region" description="Helical" evidence="6">
    <location>
        <begin position="47"/>
        <end position="69"/>
    </location>
</feature>
<dbReference type="Proteomes" id="UP000251213">
    <property type="component" value="Unassembled WGS sequence"/>
</dbReference>